<name>A0ABS9RZA7_9GAMM</name>
<sequence>MTDTATPRLPARRADVDRADHKARLEAAIEQQRIDILVEASRWREAGHYLDDGWHKLMQARTPLLIGGGLLLYRGIRHPASVARLARRLVAGALLVSRARPLLRLIRRVT</sequence>
<protein>
    <submittedName>
        <fullName evidence="1">YqjK-like family protein</fullName>
    </submittedName>
</protein>
<dbReference type="Pfam" id="PF13997">
    <property type="entry name" value="YqjK"/>
    <property type="match status" value="1"/>
</dbReference>
<dbReference type="Proteomes" id="UP001202117">
    <property type="component" value="Unassembled WGS sequence"/>
</dbReference>
<comment type="caution">
    <text evidence="1">The sequence shown here is derived from an EMBL/GenBank/DDBJ whole genome shotgun (WGS) entry which is preliminary data.</text>
</comment>
<evidence type="ECO:0000313" key="2">
    <source>
        <dbReference type="Proteomes" id="UP001202117"/>
    </source>
</evidence>
<dbReference type="RefSeq" id="WP_240569693.1">
    <property type="nucleotide sequence ID" value="NZ_JAKVPY010000030.1"/>
</dbReference>
<dbReference type="EMBL" id="JAKVPY010000030">
    <property type="protein sequence ID" value="MCH4565163.1"/>
    <property type="molecule type" value="Genomic_DNA"/>
</dbReference>
<organism evidence="1 2">
    <name type="scientific">Halomonas flagellata</name>
    <dbReference type="NCBI Taxonomy" id="2920385"/>
    <lineage>
        <taxon>Bacteria</taxon>
        <taxon>Pseudomonadati</taxon>
        <taxon>Pseudomonadota</taxon>
        <taxon>Gammaproteobacteria</taxon>
        <taxon>Oceanospirillales</taxon>
        <taxon>Halomonadaceae</taxon>
        <taxon>Halomonas</taxon>
    </lineage>
</organism>
<gene>
    <name evidence="1" type="ORF">MKP05_18860</name>
</gene>
<evidence type="ECO:0000313" key="1">
    <source>
        <dbReference type="EMBL" id="MCH4565163.1"/>
    </source>
</evidence>
<reference evidence="1 2" key="1">
    <citation type="submission" date="2022-02" db="EMBL/GenBank/DDBJ databases">
        <title>Halomonas fukangensis sp. nov., a halophilic bacterium isolated from a bulk soil of Kalidium foliatum at Fukang.</title>
        <authorList>
            <person name="Huang Y."/>
        </authorList>
    </citation>
    <scope>NUCLEOTIDE SEQUENCE [LARGE SCALE GENOMIC DNA]</scope>
    <source>
        <strain evidence="1 2">EGI 63088</strain>
    </source>
</reference>
<accession>A0ABS9RZA7</accession>
<keyword evidence="2" id="KW-1185">Reference proteome</keyword>
<dbReference type="InterPro" id="IPR025612">
    <property type="entry name" value="YqjK"/>
</dbReference>
<proteinExistence type="predicted"/>